<comment type="similarity">
    <text evidence="2">Belongs to the RecF family.</text>
</comment>
<sequence>MRLAKITVQDFRNIGLAELSFAGRRQFLVGENGQGKSNLLEAAGLVTALRSFRTSDDRALIAHGKTEAAVACEFEHEKFGAARVVIRLRAGGKEVQWDGERVPRLGEFLGRFPAVVFSSQDQQFVRGAPGGRRRWLDLVLSATDADYLRELQDYHRALAGRNALLKRGAAGAGELESFEQPLARAAAEVSRRRAAGVSCLSGYVAEAYARMAGGGEAAGLAHAPGVAGGAELDAAGWAAVFARGRARDAVMRATLGGPHRDDCALTVAGRAAREFASEGQQRSLAIALRLAEAAFLRARTGVTPVLLADDVLGELDAGRRRRFWGALDEEHQVIATGTRAPDETGAGA</sequence>
<dbReference type="NCBIfam" id="TIGR00611">
    <property type="entry name" value="recf"/>
    <property type="match status" value="1"/>
</dbReference>
<dbReference type="Gene3D" id="3.40.50.300">
    <property type="entry name" value="P-loop containing nucleotide triphosphate hydrolases"/>
    <property type="match status" value="1"/>
</dbReference>
<dbReference type="OrthoDB" id="9803889at2"/>
<dbReference type="STRING" id="1184151.AW736_08835"/>
<comment type="subcellular location">
    <subcellularLocation>
        <location evidence="1">Cytoplasm</location>
    </subcellularLocation>
</comment>
<organism evidence="10 11">
    <name type="scientific">Termitidicoccus mucosus</name>
    <dbReference type="NCBI Taxonomy" id="1184151"/>
    <lineage>
        <taxon>Bacteria</taxon>
        <taxon>Pseudomonadati</taxon>
        <taxon>Verrucomicrobiota</taxon>
        <taxon>Opitutia</taxon>
        <taxon>Opitutales</taxon>
        <taxon>Opitutaceae</taxon>
        <taxon>Termitidicoccus</taxon>
    </lineage>
</organism>
<evidence type="ECO:0000256" key="7">
    <source>
        <dbReference type="ARBA" id="ARBA00022840"/>
    </source>
</evidence>
<feature type="non-terminal residue" evidence="10">
    <location>
        <position position="348"/>
    </location>
</feature>
<keyword evidence="7" id="KW-0067">ATP-binding</keyword>
<keyword evidence="4" id="KW-0963">Cytoplasm</keyword>
<dbReference type="Proteomes" id="UP000078486">
    <property type="component" value="Unassembled WGS sequence"/>
</dbReference>
<evidence type="ECO:0000256" key="6">
    <source>
        <dbReference type="ARBA" id="ARBA00022741"/>
    </source>
</evidence>
<dbReference type="PROSITE" id="PS00617">
    <property type="entry name" value="RECF_1"/>
    <property type="match status" value="1"/>
</dbReference>
<dbReference type="InterPro" id="IPR003395">
    <property type="entry name" value="RecF/RecN/SMC_N"/>
</dbReference>
<proteinExistence type="inferred from homology"/>
<dbReference type="GO" id="GO:0006260">
    <property type="term" value="P:DNA replication"/>
    <property type="evidence" value="ECO:0007669"/>
    <property type="project" value="UniProtKB-KW"/>
</dbReference>
<dbReference type="AlphaFoldDB" id="A0A178IIE9"/>
<evidence type="ECO:0000313" key="11">
    <source>
        <dbReference type="Proteomes" id="UP000078486"/>
    </source>
</evidence>
<evidence type="ECO:0000256" key="4">
    <source>
        <dbReference type="ARBA" id="ARBA00022490"/>
    </source>
</evidence>
<dbReference type="InterPro" id="IPR027417">
    <property type="entry name" value="P-loop_NTPase"/>
</dbReference>
<evidence type="ECO:0000256" key="3">
    <source>
        <dbReference type="ARBA" id="ARBA00020170"/>
    </source>
</evidence>
<dbReference type="EMBL" id="LRRQ01000109">
    <property type="protein sequence ID" value="OAM89017.1"/>
    <property type="molecule type" value="Genomic_DNA"/>
</dbReference>
<evidence type="ECO:0000256" key="5">
    <source>
        <dbReference type="ARBA" id="ARBA00022705"/>
    </source>
</evidence>
<dbReference type="RefSeq" id="WP_068769953.1">
    <property type="nucleotide sequence ID" value="NZ_KV441840.1"/>
</dbReference>
<evidence type="ECO:0000313" key="10">
    <source>
        <dbReference type="EMBL" id="OAM89017.1"/>
    </source>
</evidence>
<dbReference type="GO" id="GO:0000731">
    <property type="term" value="P:DNA synthesis involved in DNA repair"/>
    <property type="evidence" value="ECO:0007669"/>
    <property type="project" value="TreeGrafter"/>
</dbReference>
<dbReference type="Gene3D" id="1.20.1050.90">
    <property type="entry name" value="RecF/RecN/SMC, N-terminal domain"/>
    <property type="match status" value="1"/>
</dbReference>
<dbReference type="PANTHER" id="PTHR32182:SF0">
    <property type="entry name" value="DNA REPLICATION AND REPAIR PROTEIN RECF"/>
    <property type="match status" value="1"/>
</dbReference>
<dbReference type="InterPro" id="IPR042174">
    <property type="entry name" value="RecF_2"/>
</dbReference>
<dbReference type="InterPro" id="IPR018078">
    <property type="entry name" value="DNA-binding_RecF_CS"/>
</dbReference>
<dbReference type="SUPFAM" id="SSF52540">
    <property type="entry name" value="P-loop containing nucleoside triphosphate hydrolases"/>
    <property type="match status" value="1"/>
</dbReference>
<protein>
    <recommendedName>
        <fullName evidence="3">DNA replication and repair protein RecF</fullName>
    </recommendedName>
</protein>
<evidence type="ECO:0000256" key="1">
    <source>
        <dbReference type="ARBA" id="ARBA00004496"/>
    </source>
</evidence>
<keyword evidence="8" id="KW-0238">DNA-binding</keyword>
<gene>
    <name evidence="10" type="ORF">AW736_08835</name>
</gene>
<dbReference type="GO" id="GO:0006302">
    <property type="term" value="P:double-strand break repair"/>
    <property type="evidence" value="ECO:0007669"/>
    <property type="project" value="TreeGrafter"/>
</dbReference>
<accession>A0A178IIE9</accession>
<dbReference type="PANTHER" id="PTHR32182">
    <property type="entry name" value="DNA REPLICATION AND REPAIR PROTEIN RECF"/>
    <property type="match status" value="1"/>
</dbReference>
<keyword evidence="5" id="KW-0235">DNA replication</keyword>
<keyword evidence="11" id="KW-1185">Reference proteome</keyword>
<evidence type="ECO:0000256" key="8">
    <source>
        <dbReference type="ARBA" id="ARBA00023125"/>
    </source>
</evidence>
<comment type="caution">
    <text evidence="10">The sequence shown here is derived from an EMBL/GenBank/DDBJ whole genome shotgun (WGS) entry which is preliminary data.</text>
</comment>
<evidence type="ECO:0000259" key="9">
    <source>
        <dbReference type="Pfam" id="PF02463"/>
    </source>
</evidence>
<keyword evidence="6" id="KW-0547">Nucleotide-binding</keyword>
<dbReference type="InterPro" id="IPR001238">
    <property type="entry name" value="DNA-binding_RecF"/>
</dbReference>
<dbReference type="HAMAP" id="MF_00365">
    <property type="entry name" value="RecF"/>
    <property type="match status" value="1"/>
</dbReference>
<name>A0A178IIE9_9BACT</name>
<dbReference type="GO" id="GO:0005737">
    <property type="term" value="C:cytoplasm"/>
    <property type="evidence" value="ECO:0007669"/>
    <property type="project" value="UniProtKB-SubCell"/>
</dbReference>
<dbReference type="Pfam" id="PF02463">
    <property type="entry name" value="SMC_N"/>
    <property type="match status" value="1"/>
</dbReference>
<dbReference type="GO" id="GO:0005524">
    <property type="term" value="F:ATP binding"/>
    <property type="evidence" value="ECO:0007669"/>
    <property type="project" value="UniProtKB-KW"/>
</dbReference>
<evidence type="ECO:0000256" key="2">
    <source>
        <dbReference type="ARBA" id="ARBA00008016"/>
    </source>
</evidence>
<reference evidence="10 11" key="1">
    <citation type="submission" date="2016-01" db="EMBL/GenBank/DDBJ databases">
        <title>High potential of lignocellulose degradation of a new Verrucomicrobia species.</title>
        <authorList>
            <person name="Wang Y."/>
            <person name="Shi Y."/>
            <person name="Qiu Z."/>
            <person name="Liu S."/>
            <person name="Yang H."/>
        </authorList>
    </citation>
    <scope>NUCLEOTIDE SEQUENCE [LARGE SCALE GENOMIC DNA]</scope>
    <source>
        <strain evidence="10 11">TSB47</strain>
    </source>
</reference>
<dbReference type="GO" id="GO:0003697">
    <property type="term" value="F:single-stranded DNA binding"/>
    <property type="evidence" value="ECO:0007669"/>
    <property type="project" value="InterPro"/>
</dbReference>
<feature type="domain" description="RecF/RecN/SMC N-terminal" evidence="9">
    <location>
        <begin position="3"/>
        <end position="337"/>
    </location>
</feature>